<organism evidence="2 3">
    <name type="scientific">Arthrobacter phage Chubster</name>
    <dbReference type="NCBI Taxonomy" id="1897527"/>
    <lineage>
        <taxon>Viruses</taxon>
        <taxon>Duplodnaviria</taxon>
        <taxon>Heunggongvirae</taxon>
        <taxon>Uroviricota</taxon>
        <taxon>Caudoviricetes</taxon>
        <taxon>Klausavirus</taxon>
        <taxon>Klausavirus princesstrina</taxon>
    </lineage>
</organism>
<dbReference type="Pfam" id="PF24623">
    <property type="entry name" value="Phage_zn_bind_8"/>
    <property type="match status" value="1"/>
</dbReference>
<gene>
    <name evidence="2" type="ORF">SEA_CHUBSTER_52</name>
</gene>
<feature type="domain" description="DNA-binding phage zinc finger" evidence="1">
    <location>
        <begin position="40"/>
        <end position="85"/>
    </location>
</feature>
<evidence type="ECO:0000313" key="3">
    <source>
        <dbReference type="Proteomes" id="UP000224097"/>
    </source>
</evidence>
<sequence length="86" mass="9293">MDSMSNAAIALMAAASWATPETHTTSQVLDDATHFRSWLDEQDNAWKINHAVQCPYCAAAPGNVCRDTNTNAPMAHPHAAREDAAK</sequence>
<protein>
    <recommendedName>
        <fullName evidence="1">DNA-binding phage zinc finger domain-containing protein</fullName>
    </recommendedName>
</protein>
<evidence type="ECO:0000313" key="2">
    <source>
        <dbReference type="EMBL" id="AOZ64605.1"/>
    </source>
</evidence>
<accession>A0A1I9SCM8</accession>
<proteinExistence type="predicted"/>
<dbReference type="EMBL" id="KX670786">
    <property type="protein sequence ID" value="AOZ64605.1"/>
    <property type="molecule type" value="Genomic_DNA"/>
</dbReference>
<name>A0A1I9SCM8_9CAUD</name>
<reference evidence="2 3" key="1">
    <citation type="submission" date="2016-08" db="EMBL/GenBank/DDBJ databases">
        <authorList>
            <person name="Conboy A.J."/>
            <person name="Conboy D.B."/>
            <person name="Dunbar D."/>
            <person name="Moy E.A."/>
            <person name="Hughes L.E."/>
            <person name="Garlena R.A."/>
            <person name="Russell D.A."/>
            <person name="Pope W.H."/>
            <person name="Jacobs-Sera D."/>
            <person name="Hendrix R.W."/>
            <person name="Hatfull G.F."/>
        </authorList>
    </citation>
    <scope>NUCLEOTIDE SEQUENCE [LARGE SCALE GENOMIC DNA]</scope>
</reference>
<dbReference type="InterPro" id="IPR056911">
    <property type="entry name" value="Phage_Znf_bind_put"/>
</dbReference>
<evidence type="ECO:0000259" key="1">
    <source>
        <dbReference type="Pfam" id="PF24623"/>
    </source>
</evidence>
<dbReference type="Proteomes" id="UP000224097">
    <property type="component" value="Segment"/>
</dbReference>